<keyword evidence="4" id="KW-0812">Transmembrane</keyword>
<sequence length="266" mass="31870">MENKAVDENSGNVSKHVHQFNFVKLWPTVPDSVSQIQREEKVIKTMNQDIWEITDKIAKRTLEKEYLDFNMALDELNFRNVKVENGGWFGEKLDKNSLNYLRLHGSKSLVEERKIMRDIKIQQKDVSPFKSLEVLKETLLCNGGSLFFNRRVKNLEQMIRENYYLSDRQKLVIEIEQFQIQHKERASKYDYLKKTIKEQIKLLCDDDSLKNRREWMEFGARNKHNVKEQVAINGELYSLKEKLTDKYKKREEAFQMLLKLNRRYLI</sequence>
<dbReference type="AlphaFoldDB" id="A0A9D5AID2"/>
<name>A0A9D5AID2_PEA</name>
<evidence type="ECO:0000256" key="8">
    <source>
        <dbReference type="ARBA" id="ARBA00023136"/>
    </source>
</evidence>
<evidence type="ECO:0000313" key="11">
    <source>
        <dbReference type="Proteomes" id="UP001058974"/>
    </source>
</evidence>
<dbReference type="PANTHER" id="PTHR32219">
    <property type="entry name" value="RNA-BINDING PROTEIN YLMH-RELATED"/>
    <property type="match status" value="1"/>
</dbReference>
<dbReference type="GO" id="GO:0005886">
    <property type="term" value="C:plasma membrane"/>
    <property type="evidence" value="ECO:0007669"/>
    <property type="project" value="UniProtKB-SubCell"/>
</dbReference>
<comment type="subcellular location">
    <subcellularLocation>
        <location evidence="1">Cell membrane</location>
        <topology evidence="1">Single-pass membrane protein</topology>
    </subcellularLocation>
    <subcellularLocation>
        <location evidence="2">Endoplasmic reticulum membrane</location>
        <topology evidence="2">Single-pass membrane protein</topology>
    </subcellularLocation>
</comment>
<dbReference type="Gramene" id="Psat05G0754100-T1">
    <property type="protein sequence ID" value="KAI5412957.1"/>
    <property type="gene ID" value="KIW84_057541"/>
</dbReference>
<dbReference type="EMBL" id="JAMSHJ010000005">
    <property type="protein sequence ID" value="KAI5412957.1"/>
    <property type="molecule type" value="Genomic_DNA"/>
</dbReference>
<dbReference type="GO" id="GO:0005789">
    <property type="term" value="C:endoplasmic reticulum membrane"/>
    <property type="evidence" value="ECO:0007669"/>
    <property type="project" value="UniProtKB-SubCell"/>
</dbReference>
<keyword evidence="6" id="KW-1133">Transmembrane helix</keyword>
<evidence type="ECO:0000313" key="10">
    <source>
        <dbReference type="EMBL" id="KAI5412957.1"/>
    </source>
</evidence>
<evidence type="ECO:0000256" key="4">
    <source>
        <dbReference type="ARBA" id="ARBA00022692"/>
    </source>
</evidence>
<dbReference type="OrthoDB" id="656882at2759"/>
<dbReference type="Gramene" id="Psat5g272680.1">
    <property type="protein sequence ID" value="Psat5g272680.1.cds"/>
    <property type="gene ID" value="Psat5g272680"/>
</dbReference>
<comment type="caution">
    <text evidence="10">The sequence shown here is derived from an EMBL/GenBank/DDBJ whole genome shotgun (WGS) entry which is preliminary data.</text>
</comment>
<reference evidence="10 11" key="1">
    <citation type="journal article" date="2022" name="Nat. Genet.">
        <title>Improved pea reference genome and pan-genome highlight genomic features and evolutionary characteristics.</title>
        <authorList>
            <person name="Yang T."/>
            <person name="Liu R."/>
            <person name="Luo Y."/>
            <person name="Hu S."/>
            <person name="Wang D."/>
            <person name="Wang C."/>
            <person name="Pandey M.K."/>
            <person name="Ge S."/>
            <person name="Xu Q."/>
            <person name="Li N."/>
            <person name="Li G."/>
            <person name="Huang Y."/>
            <person name="Saxena R.K."/>
            <person name="Ji Y."/>
            <person name="Li M."/>
            <person name="Yan X."/>
            <person name="He Y."/>
            <person name="Liu Y."/>
            <person name="Wang X."/>
            <person name="Xiang C."/>
            <person name="Varshney R.K."/>
            <person name="Ding H."/>
            <person name="Gao S."/>
            <person name="Zong X."/>
        </authorList>
    </citation>
    <scope>NUCLEOTIDE SEQUENCE [LARGE SCALE GENOMIC DNA]</scope>
    <source>
        <strain evidence="10 11">cv. Zhongwan 6</strain>
    </source>
</reference>
<organism evidence="10 11">
    <name type="scientific">Pisum sativum</name>
    <name type="common">Garden pea</name>
    <name type="synonym">Lathyrus oleraceus</name>
    <dbReference type="NCBI Taxonomy" id="3888"/>
    <lineage>
        <taxon>Eukaryota</taxon>
        <taxon>Viridiplantae</taxon>
        <taxon>Streptophyta</taxon>
        <taxon>Embryophyta</taxon>
        <taxon>Tracheophyta</taxon>
        <taxon>Spermatophyta</taxon>
        <taxon>Magnoliopsida</taxon>
        <taxon>eudicotyledons</taxon>
        <taxon>Gunneridae</taxon>
        <taxon>Pentapetalae</taxon>
        <taxon>rosids</taxon>
        <taxon>fabids</taxon>
        <taxon>Fabales</taxon>
        <taxon>Fabaceae</taxon>
        <taxon>Papilionoideae</taxon>
        <taxon>50 kb inversion clade</taxon>
        <taxon>NPAAA clade</taxon>
        <taxon>Hologalegina</taxon>
        <taxon>IRL clade</taxon>
        <taxon>Fabeae</taxon>
        <taxon>Lathyrus</taxon>
    </lineage>
</organism>
<evidence type="ECO:0000256" key="1">
    <source>
        <dbReference type="ARBA" id="ARBA00004162"/>
    </source>
</evidence>
<accession>A0A9D5AID2</accession>
<evidence type="ECO:0000256" key="2">
    <source>
        <dbReference type="ARBA" id="ARBA00004389"/>
    </source>
</evidence>
<keyword evidence="11" id="KW-1185">Reference proteome</keyword>
<comment type="similarity">
    <text evidence="9">Belongs to the plant Proton pump-interactor protein family.</text>
</comment>
<keyword evidence="3" id="KW-1003">Cell membrane</keyword>
<keyword evidence="7" id="KW-0175">Coiled coil</keyword>
<evidence type="ECO:0000256" key="9">
    <source>
        <dbReference type="ARBA" id="ARBA00038080"/>
    </source>
</evidence>
<evidence type="ECO:0000256" key="6">
    <source>
        <dbReference type="ARBA" id="ARBA00022989"/>
    </source>
</evidence>
<dbReference type="Proteomes" id="UP001058974">
    <property type="component" value="Chromosome 5"/>
</dbReference>
<gene>
    <name evidence="10" type="ORF">KIW84_057541</name>
</gene>
<proteinExistence type="inferred from homology"/>
<dbReference type="PANTHER" id="PTHR32219:SF2">
    <property type="entry name" value="PROTON PUMP-INTERACTOR 1"/>
    <property type="match status" value="1"/>
</dbReference>
<keyword evidence="8" id="KW-0472">Membrane</keyword>
<keyword evidence="5" id="KW-0256">Endoplasmic reticulum</keyword>
<evidence type="ECO:0000256" key="3">
    <source>
        <dbReference type="ARBA" id="ARBA00022475"/>
    </source>
</evidence>
<evidence type="ECO:0000256" key="5">
    <source>
        <dbReference type="ARBA" id="ARBA00022824"/>
    </source>
</evidence>
<dbReference type="InterPro" id="IPR055282">
    <property type="entry name" value="PPI1-4"/>
</dbReference>
<evidence type="ECO:0000256" key="7">
    <source>
        <dbReference type="ARBA" id="ARBA00023054"/>
    </source>
</evidence>
<protein>
    <submittedName>
        <fullName evidence="10">Uncharacterized protein</fullName>
    </submittedName>
</protein>